<sequence>MIVLWNAVQSRQAAIHFQPSNMTAGPKSNGTNGVGPAPLNSKLLQTTLVASADEAPVPAGDDPVRRSQKCTTSHMLVVNWTKDAGWAAPTIKPYGNFSMAPTSSVLHYGTECFEGLKLYRGSDMKLRLFRPDLNCARLRLSSLRGGLPDFDPDELLKLIEAFVRVDGERWLPEPGTFLYLRPAIIGTSAALGVSRPAEATLFLVAVLFPQFGQAGPGLKLLCSSGQVRAWPGGFGNAKLGANYAPSLVAQEEASAQGFIQVLWLFGPDDNVTEAGASNFFVIIRNKETGLPELITAPLGDIILDGVTRRSVLELTRERHEKPSKDIQSLVAVERPLTMAEMVQASNEGRLLEAFVTGTAFFVAPVGMIRYKDTDINIGHKTEDGDLVAPYTLMLRNWLKDIMYGNEPHAWGRVQGKSV</sequence>
<evidence type="ECO:0000313" key="2">
    <source>
        <dbReference type="Proteomes" id="UP001065298"/>
    </source>
</evidence>
<keyword evidence="1" id="KW-0808">Transferase</keyword>
<evidence type="ECO:0000313" key="1">
    <source>
        <dbReference type="EMBL" id="KAI8663318.1"/>
    </source>
</evidence>
<keyword evidence="2" id="KW-1185">Reference proteome</keyword>
<dbReference type="EMBL" id="CM046509">
    <property type="protein sequence ID" value="KAI8663318.1"/>
    <property type="molecule type" value="Genomic_DNA"/>
</dbReference>
<accession>A0ACC0QPN6</accession>
<name>A0ACC0QPN6_9HYPO</name>
<gene>
    <name evidence="1" type="ORF">NCS57_00932400</name>
</gene>
<comment type="caution">
    <text evidence="1">The sequence shown here is derived from an EMBL/GenBank/DDBJ whole genome shotgun (WGS) entry which is preliminary data.</text>
</comment>
<protein>
    <submittedName>
        <fullName evidence="1">Branched-chain-amino-acid aminotransferase</fullName>
    </submittedName>
</protein>
<proteinExistence type="predicted"/>
<dbReference type="Proteomes" id="UP001065298">
    <property type="component" value="Chromosome 7"/>
</dbReference>
<keyword evidence="1" id="KW-0032">Aminotransferase</keyword>
<reference evidence="1" key="1">
    <citation type="submission" date="2022-06" db="EMBL/GenBank/DDBJ databases">
        <title>Fusarium solani species complex genomes reveal bases of compartmentalisation and animal pathogenesis.</title>
        <authorList>
            <person name="Tsai I.J."/>
        </authorList>
    </citation>
    <scope>NUCLEOTIDE SEQUENCE</scope>
    <source>
        <strain evidence="1">Fu6.1</strain>
    </source>
</reference>
<organism evidence="1 2">
    <name type="scientific">Fusarium keratoplasticum</name>
    <dbReference type="NCBI Taxonomy" id="1328300"/>
    <lineage>
        <taxon>Eukaryota</taxon>
        <taxon>Fungi</taxon>
        <taxon>Dikarya</taxon>
        <taxon>Ascomycota</taxon>
        <taxon>Pezizomycotina</taxon>
        <taxon>Sordariomycetes</taxon>
        <taxon>Hypocreomycetidae</taxon>
        <taxon>Hypocreales</taxon>
        <taxon>Nectriaceae</taxon>
        <taxon>Fusarium</taxon>
        <taxon>Fusarium solani species complex</taxon>
    </lineage>
</organism>